<keyword evidence="3" id="KW-0067">ATP-binding</keyword>
<protein>
    <submittedName>
        <fullName evidence="3">ATP-binding protein</fullName>
    </submittedName>
</protein>
<dbReference type="Proteomes" id="UP000514720">
    <property type="component" value="Chromosome"/>
</dbReference>
<dbReference type="AlphaFoldDB" id="A0A7L7KSW1"/>
<gene>
    <name evidence="3" type="ORF">G4Z02_06220</name>
</gene>
<dbReference type="EMBL" id="CP048914">
    <property type="protein sequence ID" value="QMS85362.1"/>
    <property type="molecule type" value="Genomic_DNA"/>
</dbReference>
<keyword evidence="3" id="KW-0547">Nucleotide-binding</keyword>
<dbReference type="KEGG" id="xcl:G4Z02_06220"/>
<accession>A0A7L7KSW1</accession>
<evidence type="ECO:0000259" key="2">
    <source>
        <dbReference type="Pfam" id="PF13635"/>
    </source>
</evidence>
<keyword evidence="4" id="KW-1185">Reference proteome</keyword>
<reference evidence="3 4" key="1">
    <citation type="submission" date="2020-02" db="EMBL/GenBank/DDBJ databases">
        <authorList>
            <person name="Zheng R.K."/>
            <person name="Sun C.M."/>
        </authorList>
    </citation>
    <scope>NUCLEOTIDE SEQUENCE [LARGE SCALE GENOMIC DNA]</scope>
    <source>
        <strain evidence="4">zrk13</strain>
    </source>
</reference>
<organism evidence="3 4">
    <name type="scientific">Candidatus Xianfuyuplasma coldseepsis</name>
    <dbReference type="NCBI Taxonomy" id="2782163"/>
    <lineage>
        <taxon>Bacteria</taxon>
        <taxon>Bacillati</taxon>
        <taxon>Mycoplasmatota</taxon>
        <taxon>Mollicutes</taxon>
        <taxon>Candidatus Izemoplasmatales</taxon>
        <taxon>Candidatus Izemoplasmataceae</taxon>
        <taxon>Candidatus Xianfuyuplasma</taxon>
    </lineage>
</organism>
<evidence type="ECO:0000259" key="1">
    <source>
        <dbReference type="Pfam" id="PF13173"/>
    </source>
</evidence>
<evidence type="ECO:0000313" key="3">
    <source>
        <dbReference type="EMBL" id="QMS85362.1"/>
    </source>
</evidence>
<sequence>MLKRKIEIYLRDWKQKNKKKSLIVEGPRQVGKTTSVIDFANQSYDSKHILYIDFHKRPELIEIFEPNLDAGRIIHLLRVYFPEVQLVKGESILIFDNVQECERALISLRSFTSQGEYDVIAIGSFLGNMYKTMNSFPVGYVERYAMGSLDFEEFCWANGYEEDIIDVVEEHFTDLNPLLKATHNVFMDLFREYMAIGGMPQVVAAYTEDRDFKQAYSMLEDLLELYENDIIRYSPSRMGHKAVECLNSLPVQLYRDNKKFQYKSVSEGGRRSKYEASVEWLIDAGIVLQASNVKYPKKPLHSNVRSDCFKLYLHDPGLFVAMLGDEIQLEILRGGMDAYNGAIYETVMASLFSKVGQTLYYFEKNSKLSVDFLITRHREMHAVEVKSADNPKSKVLPSLIENYGVTIGVKMGTKNIEQQDHIVTMPIYMVMFMERN</sequence>
<dbReference type="InterPro" id="IPR041682">
    <property type="entry name" value="AAA_14"/>
</dbReference>
<dbReference type="Pfam" id="PF13635">
    <property type="entry name" value="DUF4143"/>
    <property type="match status" value="1"/>
</dbReference>
<dbReference type="RefSeq" id="WP_258877154.1">
    <property type="nucleotide sequence ID" value="NZ_CP048914.1"/>
</dbReference>
<dbReference type="GO" id="GO:0005524">
    <property type="term" value="F:ATP binding"/>
    <property type="evidence" value="ECO:0007669"/>
    <property type="project" value="UniProtKB-KW"/>
</dbReference>
<feature type="domain" description="DUF4143" evidence="2">
    <location>
        <begin position="227"/>
        <end position="387"/>
    </location>
</feature>
<proteinExistence type="predicted"/>
<dbReference type="InterPro" id="IPR025420">
    <property type="entry name" value="DUF4143"/>
</dbReference>
<dbReference type="InterPro" id="IPR027417">
    <property type="entry name" value="P-loop_NTPase"/>
</dbReference>
<evidence type="ECO:0000313" key="4">
    <source>
        <dbReference type="Proteomes" id="UP000514720"/>
    </source>
</evidence>
<dbReference type="SUPFAM" id="SSF52540">
    <property type="entry name" value="P-loop containing nucleoside triphosphate hydrolases"/>
    <property type="match status" value="1"/>
</dbReference>
<name>A0A7L7KSW1_9MOLU</name>
<dbReference type="Pfam" id="PF13173">
    <property type="entry name" value="AAA_14"/>
    <property type="match status" value="1"/>
</dbReference>
<dbReference type="PANTHER" id="PTHR33295">
    <property type="entry name" value="ATPASE"/>
    <property type="match status" value="1"/>
</dbReference>
<dbReference type="PANTHER" id="PTHR33295:SF7">
    <property type="entry name" value="ATPASE"/>
    <property type="match status" value="1"/>
</dbReference>
<feature type="domain" description="AAA" evidence="1">
    <location>
        <begin position="19"/>
        <end position="155"/>
    </location>
</feature>